<feature type="domain" description="GGDEF" evidence="4">
    <location>
        <begin position="386"/>
        <end position="518"/>
    </location>
</feature>
<dbReference type="SUPFAM" id="SSF158472">
    <property type="entry name" value="HAMP domain-like"/>
    <property type="match status" value="1"/>
</dbReference>
<keyword evidence="1" id="KW-0472">Membrane</keyword>
<dbReference type="SUPFAM" id="SSF55073">
    <property type="entry name" value="Nucleotide cyclase"/>
    <property type="match status" value="1"/>
</dbReference>
<name>A0ABV7F1P3_9BURK</name>
<dbReference type="InterPro" id="IPR029150">
    <property type="entry name" value="dCache_3"/>
</dbReference>
<dbReference type="InterPro" id="IPR003660">
    <property type="entry name" value="HAMP_dom"/>
</dbReference>
<dbReference type="PANTHER" id="PTHR44757">
    <property type="entry name" value="DIGUANYLATE CYCLASE DGCP"/>
    <property type="match status" value="1"/>
</dbReference>
<evidence type="ECO:0000256" key="1">
    <source>
        <dbReference type="SAM" id="Phobius"/>
    </source>
</evidence>
<evidence type="ECO:0000313" key="6">
    <source>
        <dbReference type="Proteomes" id="UP001595530"/>
    </source>
</evidence>
<dbReference type="RefSeq" id="WP_390325814.1">
    <property type="nucleotide sequence ID" value="NZ_JBHRTP010000024.1"/>
</dbReference>
<dbReference type="Gene3D" id="6.10.340.10">
    <property type="match status" value="1"/>
</dbReference>
<proteinExistence type="predicted"/>
<dbReference type="PROSITE" id="PS50883">
    <property type="entry name" value="EAL"/>
    <property type="match status" value="1"/>
</dbReference>
<sequence length="788" mass="86656">MRLRSLESRIVALFLFLILAVQLAGFFAIRSGIEKNARASIKEELVIGEHVFRRLLDQNAQKLTLGARLLAADYGFRQAVGSNDQETIASALDNHGARIGAALTMLVGADHQIEATTAQNLAGNLQRAILALVATAEQRGNATDIGIVDNYPYQIVVVPVNAPLVIGWVVMAFPIDQKLIAQMHELSSLQVAILTSGAQGGWMPGVSTLTATDTASLAAQLGRMSTDSSMLPDLKIADSQFSARVLRLARQSGQTTIAVLQRSVSEAIAPYRQLQLTLLILTAAGIVLAVIGSIFMARRITGPLRQLTQTARQLGEGDYHAAIVIRRDDEIGALSKSFESMRDRIANRELEIRRLAYWDTLTNLPNRAQFASLLQDAIALAKGANSSCYVVMMDLDRFKHVNDVMGHSFGDALLRQVARRLKLQLGRHKDRCARLGGDEFAVLLQDTGLDEARDIAAQMLRSLEAPISLDDQTVDLGAGVGIAGFPQHGQDAETILSRAEIAMYAAKQRKDGAVVYDPEIDQGSQQSLSLLSELRRAIDRDEFRLHVQPKLMLASGKVVGVEALVRWVHPERGFIGPDDFIPFAEKTGFIRTLTRWVLEQSAALCAELNARGLDLKLSVNLSTRDLLDLELPGKFADILMRHQVRSSSFCLEITESSIMDDPVRAQQTLERLHAMGVELSIDDFGTGYSSLAYLKRLPVDELKIDKSFVQNMARDADDRKIVRSTIDLGHNMGLRVVAEGIENVEVWHLLVAMGCEQGQGYFMSRPMPSDQFLDWLQRWQAPTPAVAV</sequence>
<comment type="caution">
    <text evidence="5">The sequence shown here is derived from an EMBL/GenBank/DDBJ whole genome shotgun (WGS) entry which is preliminary data.</text>
</comment>
<evidence type="ECO:0000259" key="2">
    <source>
        <dbReference type="PROSITE" id="PS50883"/>
    </source>
</evidence>
<keyword evidence="6" id="KW-1185">Reference proteome</keyword>
<dbReference type="Gene3D" id="3.30.70.270">
    <property type="match status" value="1"/>
</dbReference>
<dbReference type="CDD" id="cd01948">
    <property type="entry name" value="EAL"/>
    <property type="match status" value="1"/>
</dbReference>
<evidence type="ECO:0000313" key="5">
    <source>
        <dbReference type="EMBL" id="MFC3108073.1"/>
    </source>
</evidence>
<dbReference type="SMART" id="SM00052">
    <property type="entry name" value="EAL"/>
    <property type="match status" value="1"/>
</dbReference>
<dbReference type="SUPFAM" id="SSF141868">
    <property type="entry name" value="EAL domain-like"/>
    <property type="match status" value="1"/>
</dbReference>
<dbReference type="InterPro" id="IPR000160">
    <property type="entry name" value="GGDEF_dom"/>
</dbReference>
<reference evidence="6" key="1">
    <citation type="journal article" date="2019" name="Int. J. Syst. Evol. Microbiol.">
        <title>The Global Catalogue of Microorganisms (GCM) 10K type strain sequencing project: providing services to taxonomists for standard genome sequencing and annotation.</title>
        <authorList>
            <consortium name="The Broad Institute Genomics Platform"/>
            <consortium name="The Broad Institute Genome Sequencing Center for Infectious Disease"/>
            <person name="Wu L."/>
            <person name="Ma J."/>
        </authorList>
    </citation>
    <scope>NUCLEOTIDE SEQUENCE [LARGE SCALE GENOMIC DNA]</scope>
    <source>
        <strain evidence="6">KCTC 42986</strain>
    </source>
</reference>
<keyword evidence="1" id="KW-1133">Transmembrane helix</keyword>
<dbReference type="Gene3D" id="3.20.20.450">
    <property type="entry name" value="EAL domain"/>
    <property type="match status" value="1"/>
</dbReference>
<feature type="transmembrane region" description="Helical" evidence="1">
    <location>
        <begin position="276"/>
        <end position="297"/>
    </location>
</feature>
<dbReference type="SMART" id="SM00267">
    <property type="entry name" value="GGDEF"/>
    <property type="match status" value="1"/>
</dbReference>
<dbReference type="InterPro" id="IPR043128">
    <property type="entry name" value="Rev_trsase/Diguanyl_cyclase"/>
</dbReference>
<protein>
    <submittedName>
        <fullName evidence="5">Bifunctional diguanylate cyclase/phosphodiesterase</fullName>
    </submittedName>
</protein>
<dbReference type="PROSITE" id="PS50887">
    <property type="entry name" value="GGDEF"/>
    <property type="match status" value="1"/>
</dbReference>
<dbReference type="Pfam" id="PF00672">
    <property type="entry name" value="HAMP"/>
    <property type="match status" value="1"/>
</dbReference>
<dbReference type="Pfam" id="PF00990">
    <property type="entry name" value="GGDEF"/>
    <property type="match status" value="1"/>
</dbReference>
<organism evidence="5 6">
    <name type="scientific">Undibacterium arcticum</name>
    <dbReference type="NCBI Taxonomy" id="1762892"/>
    <lineage>
        <taxon>Bacteria</taxon>
        <taxon>Pseudomonadati</taxon>
        <taxon>Pseudomonadota</taxon>
        <taxon>Betaproteobacteria</taxon>
        <taxon>Burkholderiales</taxon>
        <taxon>Oxalobacteraceae</taxon>
        <taxon>Undibacterium</taxon>
    </lineage>
</organism>
<dbReference type="EMBL" id="JBHRTP010000024">
    <property type="protein sequence ID" value="MFC3108073.1"/>
    <property type="molecule type" value="Genomic_DNA"/>
</dbReference>
<dbReference type="NCBIfam" id="TIGR00254">
    <property type="entry name" value="GGDEF"/>
    <property type="match status" value="1"/>
</dbReference>
<feature type="domain" description="HAMP" evidence="3">
    <location>
        <begin position="298"/>
        <end position="350"/>
    </location>
</feature>
<dbReference type="Proteomes" id="UP001595530">
    <property type="component" value="Unassembled WGS sequence"/>
</dbReference>
<evidence type="ECO:0000259" key="3">
    <source>
        <dbReference type="PROSITE" id="PS50885"/>
    </source>
</evidence>
<dbReference type="InterPro" id="IPR029787">
    <property type="entry name" value="Nucleotide_cyclase"/>
</dbReference>
<dbReference type="PANTHER" id="PTHR44757:SF2">
    <property type="entry name" value="BIOFILM ARCHITECTURE MAINTENANCE PROTEIN MBAA"/>
    <property type="match status" value="1"/>
</dbReference>
<evidence type="ECO:0000259" key="4">
    <source>
        <dbReference type="PROSITE" id="PS50887"/>
    </source>
</evidence>
<dbReference type="Pfam" id="PF00563">
    <property type="entry name" value="EAL"/>
    <property type="match status" value="1"/>
</dbReference>
<dbReference type="SMART" id="SM00304">
    <property type="entry name" value="HAMP"/>
    <property type="match status" value="1"/>
</dbReference>
<dbReference type="PROSITE" id="PS50885">
    <property type="entry name" value="HAMP"/>
    <property type="match status" value="1"/>
</dbReference>
<gene>
    <name evidence="5" type="ORF">ACFOFO_08885</name>
</gene>
<feature type="domain" description="EAL" evidence="2">
    <location>
        <begin position="527"/>
        <end position="780"/>
    </location>
</feature>
<dbReference type="InterPro" id="IPR035919">
    <property type="entry name" value="EAL_sf"/>
</dbReference>
<dbReference type="InterPro" id="IPR001633">
    <property type="entry name" value="EAL_dom"/>
</dbReference>
<dbReference type="Pfam" id="PF14827">
    <property type="entry name" value="dCache_3"/>
    <property type="match status" value="1"/>
</dbReference>
<dbReference type="CDD" id="cd06225">
    <property type="entry name" value="HAMP"/>
    <property type="match status" value="1"/>
</dbReference>
<keyword evidence="1" id="KW-0812">Transmembrane</keyword>
<accession>A0ABV7F1P3</accession>
<dbReference type="CDD" id="cd01949">
    <property type="entry name" value="GGDEF"/>
    <property type="match status" value="1"/>
</dbReference>
<dbReference type="InterPro" id="IPR052155">
    <property type="entry name" value="Biofilm_reg_signaling"/>
</dbReference>